<dbReference type="Pfam" id="PF20033">
    <property type="entry name" value="DUF6438"/>
    <property type="match status" value="1"/>
</dbReference>
<name>A0A4Y7XEZ5_9GAMM</name>
<dbReference type="InterPro" id="IPR045497">
    <property type="entry name" value="DUF6438"/>
</dbReference>
<comment type="caution">
    <text evidence="3">The sequence shown here is derived from an EMBL/GenBank/DDBJ whole genome shotgun (WGS) entry which is preliminary data.</text>
</comment>
<keyword evidence="1" id="KW-0732">Signal</keyword>
<organism evidence="3 4">
    <name type="scientific">Alkanindiges illinoisensis</name>
    <dbReference type="NCBI Taxonomy" id="197183"/>
    <lineage>
        <taxon>Bacteria</taxon>
        <taxon>Pseudomonadati</taxon>
        <taxon>Pseudomonadota</taxon>
        <taxon>Gammaproteobacteria</taxon>
        <taxon>Moraxellales</taxon>
        <taxon>Moraxellaceae</taxon>
        <taxon>Alkanindiges</taxon>
    </lineage>
</organism>
<feature type="chain" id="PRO_5021425663" description="DUF6438 domain-containing protein" evidence="1">
    <location>
        <begin position="28"/>
        <end position="168"/>
    </location>
</feature>
<reference evidence="3 4" key="1">
    <citation type="submission" date="2019-03" db="EMBL/GenBank/DDBJ databases">
        <title>Alkanindiges illinoisensis: a potential pathogenic isolated from ascites of a gastric cancer patient with abdominal metastasis.</title>
        <authorList>
            <person name="Hu X."/>
            <person name="Yang B."/>
            <person name="Yan X."/>
            <person name="Lin L."/>
            <person name="Zhao H."/>
            <person name="Zhou F."/>
            <person name="Su B."/>
            <person name="Chen J."/>
            <person name="Rui Y."/>
            <person name="Wang Q."/>
            <person name="Zheng L."/>
        </authorList>
    </citation>
    <scope>NUCLEOTIDE SEQUENCE [LARGE SCALE GENOMIC DNA]</scope>
    <source>
        <strain evidence="3 4">NFYY 23406</strain>
    </source>
</reference>
<dbReference type="STRING" id="1120977.GCA_000619845_00475"/>
<dbReference type="RefSeq" id="WP_134243406.1">
    <property type="nucleotide sequence ID" value="NZ_SNTY01000009.1"/>
</dbReference>
<evidence type="ECO:0000259" key="2">
    <source>
        <dbReference type="Pfam" id="PF20033"/>
    </source>
</evidence>
<proteinExistence type="predicted"/>
<feature type="signal peptide" evidence="1">
    <location>
        <begin position="1"/>
        <end position="27"/>
    </location>
</feature>
<keyword evidence="4" id="KW-1185">Reference proteome</keyword>
<dbReference type="OrthoDB" id="7172369at2"/>
<gene>
    <name evidence="3" type="ORF">E2B99_02470</name>
</gene>
<sequence>METTFMLCRMSCIAALIGSLAACSAPAITSANSTDLANQETIQYTVGPCFGACPVYTVVIRPNGRVEFEGKQHTAVQGTRVLSTEPAIYNQVKSQLKPYRPVEGSTETTQCENQITDQQTYQIVWQKADGRQTVLHHNRGCLSETSRALNEVMDRLPQELGIASWIRR</sequence>
<dbReference type="EMBL" id="SNTY01000009">
    <property type="protein sequence ID" value="TEU30380.1"/>
    <property type="molecule type" value="Genomic_DNA"/>
</dbReference>
<evidence type="ECO:0000313" key="3">
    <source>
        <dbReference type="EMBL" id="TEU30380.1"/>
    </source>
</evidence>
<accession>A0A4Y7XEZ5</accession>
<evidence type="ECO:0000313" key="4">
    <source>
        <dbReference type="Proteomes" id="UP000297834"/>
    </source>
</evidence>
<dbReference type="AlphaFoldDB" id="A0A4Y7XEZ5"/>
<protein>
    <recommendedName>
        <fullName evidence="2">DUF6438 domain-containing protein</fullName>
    </recommendedName>
</protein>
<dbReference type="Proteomes" id="UP000297834">
    <property type="component" value="Unassembled WGS sequence"/>
</dbReference>
<feature type="domain" description="DUF6438" evidence="2">
    <location>
        <begin position="41"/>
        <end position="156"/>
    </location>
</feature>
<evidence type="ECO:0000256" key="1">
    <source>
        <dbReference type="SAM" id="SignalP"/>
    </source>
</evidence>